<keyword evidence="2" id="KW-1185">Reference proteome</keyword>
<proteinExistence type="predicted"/>
<feature type="non-terminal residue" evidence="1">
    <location>
        <position position="1"/>
    </location>
</feature>
<organism evidence="1 2">
    <name type="scientific">Racocetra persica</name>
    <dbReference type="NCBI Taxonomy" id="160502"/>
    <lineage>
        <taxon>Eukaryota</taxon>
        <taxon>Fungi</taxon>
        <taxon>Fungi incertae sedis</taxon>
        <taxon>Mucoromycota</taxon>
        <taxon>Glomeromycotina</taxon>
        <taxon>Glomeromycetes</taxon>
        <taxon>Diversisporales</taxon>
        <taxon>Gigasporaceae</taxon>
        <taxon>Racocetra</taxon>
    </lineage>
</organism>
<protein>
    <submittedName>
        <fullName evidence="1">17928_t:CDS:1</fullName>
    </submittedName>
</protein>
<name>A0ACA9Q7D8_9GLOM</name>
<sequence>KNEKYRYTIRSGLKRATFVLPEEPVIDEIVIEEYDDKRRN</sequence>
<dbReference type="EMBL" id="CAJVQC010028452">
    <property type="protein sequence ID" value="CAG8739667.1"/>
    <property type="molecule type" value="Genomic_DNA"/>
</dbReference>
<comment type="caution">
    <text evidence="1">The sequence shown here is derived from an EMBL/GenBank/DDBJ whole genome shotgun (WGS) entry which is preliminary data.</text>
</comment>
<dbReference type="Proteomes" id="UP000789920">
    <property type="component" value="Unassembled WGS sequence"/>
</dbReference>
<gene>
    <name evidence="1" type="ORF">RPERSI_LOCUS13022</name>
</gene>
<accession>A0ACA9Q7D8</accession>
<reference evidence="1" key="1">
    <citation type="submission" date="2021-06" db="EMBL/GenBank/DDBJ databases">
        <authorList>
            <person name="Kallberg Y."/>
            <person name="Tangrot J."/>
            <person name="Rosling A."/>
        </authorList>
    </citation>
    <scope>NUCLEOTIDE SEQUENCE</scope>
    <source>
        <strain evidence="1">MA461A</strain>
    </source>
</reference>
<evidence type="ECO:0000313" key="1">
    <source>
        <dbReference type="EMBL" id="CAG8739667.1"/>
    </source>
</evidence>
<evidence type="ECO:0000313" key="2">
    <source>
        <dbReference type="Proteomes" id="UP000789920"/>
    </source>
</evidence>